<dbReference type="EMBL" id="BPUB01000002">
    <property type="protein sequence ID" value="GJG59022.1"/>
    <property type="molecule type" value="Genomic_DNA"/>
</dbReference>
<gene>
    <name evidence="2" type="ORF">PRLR5076_18730</name>
</gene>
<keyword evidence="1" id="KW-0812">Transmembrane</keyword>
<comment type="caution">
    <text evidence="2">The sequence shown here is derived from an EMBL/GenBank/DDBJ whole genome shotgun (WGS) entry which is preliminary data.</text>
</comment>
<evidence type="ECO:0000313" key="2">
    <source>
        <dbReference type="EMBL" id="GJG59022.1"/>
    </source>
</evidence>
<reference evidence="2" key="1">
    <citation type="journal article" date="2022" name="Int. J. Syst. Evol. Microbiol.">
        <title>Prevotella lacticifex sp. nov., isolated from the rumen of cows.</title>
        <authorList>
            <person name="Shinkai T."/>
            <person name="Ikeyama N."/>
            <person name="Kumagai M."/>
            <person name="Ohmori H."/>
            <person name="Sakamoto M."/>
            <person name="Ohkuma M."/>
            <person name="Mitsumori M."/>
        </authorList>
    </citation>
    <scope>NUCLEOTIDE SEQUENCE</scope>
    <source>
        <strain evidence="2">R5076</strain>
    </source>
</reference>
<dbReference type="Proteomes" id="UP000825483">
    <property type="component" value="Unassembled WGS sequence"/>
</dbReference>
<keyword evidence="1" id="KW-0472">Membrane</keyword>
<keyword evidence="1" id="KW-1133">Transmembrane helix</keyword>
<name>A0A9R1CAC5_9BACT</name>
<dbReference type="AlphaFoldDB" id="A0A9R1CAC5"/>
<feature type="transmembrane region" description="Helical" evidence="1">
    <location>
        <begin position="7"/>
        <end position="30"/>
    </location>
</feature>
<keyword evidence="3" id="KW-1185">Reference proteome</keyword>
<feature type="transmembrane region" description="Helical" evidence="1">
    <location>
        <begin position="50"/>
        <end position="70"/>
    </location>
</feature>
<organism evidence="2 3">
    <name type="scientific">Prevotella lacticifex</name>
    <dbReference type="NCBI Taxonomy" id="2854755"/>
    <lineage>
        <taxon>Bacteria</taxon>
        <taxon>Pseudomonadati</taxon>
        <taxon>Bacteroidota</taxon>
        <taxon>Bacteroidia</taxon>
        <taxon>Bacteroidales</taxon>
        <taxon>Prevotellaceae</taxon>
        <taxon>Prevotella</taxon>
    </lineage>
</organism>
<sequence>MNLLTDWLLDLIVFAVKIHLLGSMVSFGIMLWRYSTVWKKRDCRPKVSQMFIFAIFVGWFYTIDIVEWWVKVRYYKRKRHGN</sequence>
<accession>A0A9R1CAC5</accession>
<evidence type="ECO:0000313" key="3">
    <source>
        <dbReference type="Proteomes" id="UP000825483"/>
    </source>
</evidence>
<protein>
    <submittedName>
        <fullName evidence="2">Uncharacterized protein</fullName>
    </submittedName>
</protein>
<proteinExistence type="predicted"/>
<evidence type="ECO:0000256" key="1">
    <source>
        <dbReference type="SAM" id="Phobius"/>
    </source>
</evidence>